<dbReference type="PROSITE" id="PS52015">
    <property type="entry name" value="TONB_CTD"/>
    <property type="match status" value="1"/>
</dbReference>
<dbReference type="SUPFAM" id="SSF74653">
    <property type="entry name" value="TolA/TonB C-terminal domain"/>
    <property type="match status" value="1"/>
</dbReference>
<dbReference type="GO" id="GO:0030288">
    <property type="term" value="C:outer membrane-bounded periplasmic space"/>
    <property type="evidence" value="ECO:0007669"/>
    <property type="project" value="InterPro"/>
</dbReference>
<evidence type="ECO:0000256" key="6">
    <source>
        <dbReference type="ARBA" id="ARBA00022692"/>
    </source>
</evidence>
<name>A0A501XL51_9SPHN</name>
<reference evidence="12 13" key="1">
    <citation type="submission" date="2019-06" db="EMBL/GenBank/DDBJ databases">
        <authorList>
            <person name="Lee I."/>
            <person name="Jang G.I."/>
            <person name="Hwang C.Y."/>
        </authorList>
    </citation>
    <scope>NUCLEOTIDE SEQUENCE [LARGE SCALE GENOMIC DNA]</scope>
    <source>
        <strain evidence="12 13">PAMC 28131</strain>
    </source>
</reference>
<evidence type="ECO:0000259" key="11">
    <source>
        <dbReference type="PROSITE" id="PS52015"/>
    </source>
</evidence>
<dbReference type="RefSeq" id="WP_140928062.1">
    <property type="nucleotide sequence ID" value="NZ_VFSU01000024.1"/>
</dbReference>
<evidence type="ECO:0000256" key="8">
    <source>
        <dbReference type="ARBA" id="ARBA00022989"/>
    </source>
</evidence>
<dbReference type="GO" id="GO:0098797">
    <property type="term" value="C:plasma membrane protein complex"/>
    <property type="evidence" value="ECO:0007669"/>
    <property type="project" value="TreeGrafter"/>
</dbReference>
<dbReference type="PRINTS" id="PR01374">
    <property type="entry name" value="TONBPROTEIN"/>
</dbReference>
<comment type="function">
    <text evidence="10">Interacts with outer membrane receptor proteins that carry out high-affinity binding and energy dependent uptake into the periplasmic space of specific substrates. It could act to transduce energy from the cytoplasmic membrane to specific energy-requiring processes in the outer membrane, resulting in the release into the periplasm of ligands bound by these outer membrane proteins.</text>
</comment>
<dbReference type="PANTHER" id="PTHR33446">
    <property type="entry name" value="PROTEIN TONB-RELATED"/>
    <property type="match status" value="1"/>
</dbReference>
<gene>
    <name evidence="12" type="ORF">FJQ54_08860</name>
</gene>
<dbReference type="InterPro" id="IPR051045">
    <property type="entry name" value="TonB-dependent_transducer"/>
</dbReference>
<feature type="domain" description="TonB C-terminal" evidence="11">
    <location>
        <begin position="128"/>
        <end position="222"/>
    </location>
</feature>
<dbReference type="Gene3D" id="3.30.1150.10">
    <property type="match status" value="1"/>
</dbReference>
<dbReference type="EMBL" id="VFSU01000024">
    <property type="protein sequence ID" value="TPE61004.1"/>
    <property type="molecule type" value="Genomic_DNA"/>
</dbReference>
<protein>
    <recommendedName>
        <fullName evidence="10">Protein TonB</fullName>
    </recommendedName>
</protein>
<evidence type="ECO:0000256" key="10">
    <source>
        <dbReference type="RuleBase" id="RU362123"/>
    </source>
</evidence>
<feature type="transmembrane region" description="Helical" evidence="10">
    <location>
        <begin position="15"/>
        <end position="36"/>
    </location>
</feature>
<keyword evidence="5 10" id="KW-0997">Cell inner membrane</keyword>
<keyword evidence="6 10" id="KW-0812">Transmembrane</keyword>
<dbReference type="NCBIfam" id="TIGR01352">
    <property type="entry name" value="tonB_Cterm"/>
    <property type="match status" value="1"/>
</dbReference>
<evidence type="ECO:0000313" key="12">
    <source>
        <dbReference type="EMBL" id="TPE61004.1"/>
    </source>
</evidence>
<comment type="similarity">
    <text evidence="2 10">Belongs to the TonB family.</text>
</comment>
<dbReference type="OrthoDB" id="1685233at2"/>
<dbReference type="InterPro" id="IPR006260">
    <property type="entry name" value="TonB/TolA_C"/>
</dbReference>
<keyword evidence="13" id="KW-1185">Reference proteome</keyword>
<dbReference type="AlphaFoldDB" id="A0A501XL51"/>
<organism evidence="12 13">
    <name type="scientific">Sandaracinobacter neustonicus</name>
    <dbReference type="NCBI Taxonomy" id="1715348"/>
    <lineage>
        <taxon>Bacteria</taxon>
        <taxon>Pseudomonadati</taxon>
        <taxon>Pseudomonadota</taxon>
        <taxon>Alphaproteobacteria</taxon>
        <taxon>Sphingomonadales</taxon>
        <taxon>Sphingosinicellaceae</taxon>
        <taxon>Sandaracinobacter</taxon>
    </lineage>
</organism>
<dbReference type="GO" id="GO:0031992">
    <property type="term" value="F:energy transducer activity"/>
    <property type="evidence" value="ECO:0007669"/>
    <property type="project" value="InterPro"/>
</dbReference>
<dbReference type="InterPro" id="IPR003538">
    <property type="entry name" value="TonB"/>
</dbReference>
<evidence type="ECO:0000256" key="2">
    <source>
        <dbReference type="ARBA" id="ARBA00006555"/>
    </source>
</evidence>
<keyword evidence="4 10" id="KW-1003">Cell membrane</keyword>
<keyword evidence="10" id="KW-0735">Signal-anchor</keyword>
<dbReference type="GO" id="GO:0055085">
    <property type="term" value="P:transmembrane transport"/>
    <property type="evidence" value="ECO:0007669"/>
    <property type="project" value="InterPro"/>
</dbReference>
<sequence length="222" mass="23648">MSYLDGGNGKQRVNAALGVGALHFMLGAGLLIGLAVKVAPDRAPDPIVVRLDPVKPQPKPEPLPMPQPRLSDIRVQADEPVIEYREPQDTPLVAGAVVPPVTGEGQPGSGNGQTAKPEVLPAQPVRRAALARPGTVALRPEDYPDASRRAGEEGRVTIRVGIGTDGSVSNCTVIASSGHERLDRKTCQVAERRWRFSPATEDGVAVPSSAERSIVWRLEDLR</sequence>
<evidence type="ECO:0000313" key="13">
    <source>
        <dbReference type="Proteomes" id="UP000319897"/>
    </source>
</evidence>
<evidence type="ECO:0000256" key="4">
    <source>
        <dbReference type="ARBA" id="ARBA00022475"/>
    </source>
</evidence>
<dbReference type="InterPro" id="IPR037682">
    <property type="entry name" value="TonB_C"/>
</dbReference>
<keyword evidence="8 10" id="KW-1133">Transmembrane helix</keyword>
<comment type="subcellular location">
    <subcellularLocation>
        <location evidence="1 10">Cell inner membrane</location>
        <topology evidence="1 10">Single-pass membrane protein</topology>
        <orientation evidence="1 10">Periplasmic side</orientation>
    </subcellularLocation>
</comment>
<evidence type="ECO:0000256" key="5">
    <source>
        <dbReference type="ARBA" id="ARBA00022519"/>
    </source>
</evidence>
<dbReference type="Proteomes" id="UP000319897">
    <property type="component" value="Unassembled WGS sequence"/>
</dbReference>
<keyword evidence="7 10" id="KW-0653">Protein transport</keyword>
<dbReference type="Pfam" id="PF03544">
    <property type="entry name" value="TonB_C"/>
    <property type="match status" value="1"/>
</dbReference>
<accession>A0A501XL51</accession>
<keyword evidence="3 10" id="KW-0813">Transport</keyword>
<dbReference type="GO" id="GO:0015891">
    <property type="term" value="P:siderophore transport"/>
    <property type="evidence" value="ECO:0007669"/>
    <property type="project" value="InterPro"/>
</dbReference>
<evidence type="ECO:0000256" key="9">
    <source>
        <dbReference type="ARBA" id="ARBA00023136"/>
    </source>
</evidence>
<dbReference type="PANTHER" id="PTHR33446:SF2">
    <property type="entry name" value="PROTEIN TONB"/>
    <property type="match status" value="1"/>
</dbReference>
<evidence type="ECO:0000256" key="3">
    <source>
        <dbReference type="ARBA" id="ARBA00022448"/>
    </source>
</evidence>
<comment type="caution">
    <text evidence="12">The sequence shown here is derived from an EMBL/GenBank/DDBJ whole genome shotgun (WGS) entry which is preliminary data.</text>
</comment>
<keyword evidence="9 10" id="KW-0472">Membrane</keyword>
<proteinExistence type="inferred from homology"/>
<dbReference type="GO" id="GO:0015031">
    <property type="term" value="P:protein transport"/>
    <property type="evidence" value="ECO:0007669"/>
    <property type="project" value="UniProtKB-UniRule"/>
</dbReference>
<evidence type="ECO:0000256" key="7">
    <source>
        <dbReference type="ARBA" id="ARBA00022927"/>
    </source>
</evidence>
<evidence type="ECO:0000256" key="1">
    <source>
        <dbReference type="ARBA" id="ARBA00004383"/>
    </source>
</evidence>